<dbReference type="GO" id="GO:0005886">
    <property type="term" value="C:plasma membrane"/>
    <property type="evidence" value="ECO:0007669"/>
    <property type="project" value="TreeGrafter"/>
</dbReference>
<proteinExistence type="predicted"/>
<dbReference type="Proteomes" id="UP000295050">
    <property type="component" value="Unassembled WGS sequence"/>
</dbReference>
<evidence type="ECO:0000313" key="3">
    <source>
        <dbReference type="Proteomes" id="UP000295050"/>
    </source>
</evidence>
<organism evidence="2 3">
    <name type="scientific">Rhodovulum bhavnagarense</name>
    <dbReference type="NCBI Taxonomy" id="992286"/>
    <lineage>
        <taxon>Bacteria</taxon>
        <taxon>Pseudomonadati</taxon>
        <taxon>Pseudomonadota</taxon>
        <taxon>Alphaproteobacteria</taxon>
        <taxon>Rhodobacterales</taxon>
        <taxon>Paracoccaceae</taxon>
        <taxon>Rhodovulum</taxon>
    </lineage>
</organism>
<protein>
    <submittedName>
        <fullName evidence="2">Uncharacterized membrane protein YhaH (DUF805 family)</fullName>
    </submittedName>
</protein>
<feature type="transmembrane region" description="Helical" evidence="1">
    <location>
        <begin position="89"/>
        <end position="112"/>
    </location>
</feature>
<feature type="transmembrane region" description="Helical" evidence="1">
    <location>
        <begin position="60"/>
        <end position="77"/>
    </location>
</feature>
<keyword evidence="1" id="KW-0472">Membrane</keyword>
<name>A0A4R2RSW2_9RHOB</name>
<dbReference type="EMBL" id="SLXU01000002">
    <property type="protein sequence ID" value="TCP62225.1"/>
    <property type="molecule type" value="Genomic_DNA"/>
</dbReference>
<keyword evidence="1" id="KW-0812">Transmembrane</keyword>
<evidence type="ECO:0000313" key="2">
    <source>
        <dbReference type="EMBL" id="TCP62225.1"/>
    </source>
</evidence>
<dbReference type="InterPro" id="IPR008523">
    <property type="entry name" value="DUF805"/>
</dbReference>
<sequence>MGFAEATRTCFRKYVTFSGRAARPEFWWFVLFLSFGSLVAGALDGLFLGRDVRGTGTGPLGAVFGLGTLAPGLAAGWRRMHDTGRSGLFLFYPLIVMIGIGSFTGIAAGFAGTGPEPMVSTLTGLAGLALLFAMLILMISPLLVLWWLTRPSEPGPNQYGPNPHEVVQ</sequence>
<dbReference type="PANTHER" id="PTHR34980">
    <property type="entry name" value="INNER MEMBRANE PROTEIN-RELATED-RELATED"/>
    <property type="match status" value="1"/>
</dbReference>
<comment type="caution">
    <text evidence="2">The sequence shown here is derived from an EMBL/GenBank/DDBJ whole genome shotgun (WGS) entry which is preliminary data.</text>
</comment>
<dbReference type="Pfam" id="PF05656">
    <property type="entry name" value="DUF805"/>
    <property type="match status" value="1"/>
</dbReference>
<keyword evidence="3" id="KW-1185">Reference proteome</keyword>
<reference evidence="2 3" key="1">
    <citation type="submission" date="2019-03" db="EMBL/GenBank/DDBJ databases">
        <title>Genomic Encyclopedia of Type Strains, Phase IV (KMG-IV): sequencing the most valuable type-strain genomes for metagenomic binning, comparative biology and taxonomic classification.</title>
        <authorList>
            <person name="Goeker M."/>
        </authorList>
    </citation>
    <scope>NUCLEOTIDE SEQUENCE [LARGE SCALE GENOMIC DNA]</scope>
    <source>
        <strain evidence="2 3">DSM 24766</strain>
    </source>
</reference>
<evidence type="ECO:0000256" key="1">
    <source>
        <dbReference type="SAM" id="Phobius"/>
    </source>
</evidence>
<gene>
    <name evidence="2" type="ORF">EV663_10269</name>
</gene>
<accession>A0A4R2RSW2</accession>
<feature type="transmembrane region" description="Helical" evidence="1">
    <location>
        <begin position="124"/>
        <end position="148"/>
    </location>
</feature>
<dbReference type="AlphaFoldDB" id="A0A4R2RSW2"/>
<keyword evidence="1" id="KW-1133">Transmembrane helix</keyword>
<dbReference type="OrthoDB" id="9812349at2"/>
<dbReference type="PANTHER" id="PTHR34980:SF2">
    <property type="entry name" value="INNER MEMBRANE PROTEIN YHAH-RELATED"/>
    <property type="match status" value="1"/>
</dbReference>
<feature type="transmembrane region" description="Helical" evidence="1">
    <location>
        <begin position="26"/>
        <end position="48"/>
    </location>
</feature>
<dbReference type="RefSeq" id="WP_132950491.1">
    <property type="nucleotide sequence ID" value="NZ_SLXU01000002.1"/>
</dbReference>